<keyword evidence="2" id="KW-1185">Reference proteome</keyword>
<gene>
    <name evidence="1" type="ORF">RCOM_0623510</name>
</gene>
<evidence type="ECO:0000313" key="2">
    <source>
        <dbReference type="Proteomes" id="UP000008311"/>
    </source>
</evidence>
<dbReference type="AlphaFoldDB" id="B9STS2"/>
<dbReference type="EMBL" id="EQ974134">
    <property type="protein sequence ID" value="EEF32987.1"/>
    <property type="molecule type" value="Genomic_DNA"/>
</dbReference>
<organism evidence="1 2">
    <name type="scientific">Ricinus communis</name>
    <name type="common">Castor bean</name>
    <dbReference type="NCBI Taxonomy" id="3988"/>
    <lineage>
        <taxon>Eukaryota</taxon>
        <taxon>Viridiplantae</taxon>
        <taxon>Streptophyta</taxon>
        <taxon>Embryophyta</taxon>
        <taxon>Tracheophyta</taxon>
        <taxon>Spermatophyta</taxon>
        <taxon>Magnoliopsida</taxon>
        <taxon>eudicotyledons</taxon>
        <taxon>Gunneridae</taxon>
        <taxon>Pentapetalae</taxon>
        <taxon>rosids</taxon>
        <taxon>fabids</taxon>
        <taxon>Malpighiales</taxon>
        <taxon>Euphorbiaceae</taxon>
        <taxon>Acalyphoideae</taxon>
        <taxon>Acalypheae</taxon>
        <taxon>Ricinus</taxon>
    </lineage>
</organism>
<evidence type="ECO:0000313" key="1">
    <source>
        <dbReference type="EMBL" id="EEF32987.1"/>
    </source>
</evidence>
<dbReference type="InParanoid" id="B9STS2"/>
<sequence length="101" mass="11756">MQEKCSRLVDNLPIDLGRLPFKGLPSTHKPNNCLKLTKDERNSIPVDEDLVVKDCNQGMNEEKELYDKYRTTSLEALLLDIELGIDPVANLMRYYTWKMLR</sequence>
<proteinExistence type="predicted"/>
<accession>B9STS2</accession>
<dbReference type="Proteomes" id="UP000008311">
    <property type="component" value="Unassembled WGS sequence"/>
</dbReference>
<reference evidence="2" key="1">
    <citation type="journal article" date="2010" name="Nat. Biotechnol.">
        <title>Draft genome sequence of the oilseed species Ricinus communis.</title>
        <authorList>
            <person name="Chan A.P."/>
            <person name="Crabtree J."/>
            <person name="Zhao Q."/>
            <person name="Lorenzi H."/>
            <person name="Orvis J."/>
            <person name="Puiu D."/>
            <person name="Melake-Berhan A."/>
            <person name="Jones K.M."/>
            <person name="Redman J."/>
            <person name="Chen G."/>
            <person name="Cahoon E.B."/>
            <person name="Gedil M."/>
            <person name="Stanke M."/>
            <person name="Haas B.J."/>
            <person name="Wortman J.R."/>
            <person name="Fraser-Liggett C.M."/>
            <person name="Ravel J."/>
            <person name="Rabinowicz P.D."/>
        </authorList>
    </citation>
    <scope>NUCLEOTIDE SEQUENCE [LARGE SCALE GENOMIC DNA]</scope>
    <source>
        <strain evidence="2">cv. Hale</strain>
    </source>
</reference>
<name>B9STS2_RICCO</name>
<protein>
    <submittedName>
        <fullName evidence="1">Uncharacterized protein</fullName>
    </submittedName>
</protein>